<gene>
    <name evidence="4" type="ORF">BleG1_0251</name>
</gene>
<dbReference type="PROSITE" id="PS51668">
    <property type="entry name" value="TSAA_2"/>
    <property type="match status" value="1"/>
</dbReference>
<evidence type="ECO:0000259" key="3">
    <source>
        <dbReference type="PROSITE" id="PS51668"/>
    </source>
</evidence>
<evidence type="ECO:0000256" key="1">
    <source>
        <dbReference type="ARBA" id="ARBA00022691"/>
    </source>
</evidence>
<accession>A0A060LYH7</accession>
<dbReference type="InterPro" id="IPR023370">
    <property type="entry name" value="TrmO-like_N"/>
</dbReference>
<dbReference type="AlphaFoldDB" id="A0A060LYH7"/>
<dbReference type="RefSeq" id="WP_038476213.1">
    <property type="nucleotide sequence ID" value="NZ_CP003923.1"/>
</dbReference>
<dbReference type="eggNOG" id="COG1720">
    <property type="taxonomic scope" value="Bacteria"/>
</dbReference>
<protein>
    <recommendedName>
        <fullName evidence="3">TsaA-like domain-containing protein</fullName>
    </recommendedName>
</protein>
<reference evidence="4 5" key="1">
    <citation type="journal article" date="2014" name="Gene">
        <title>A comparative genomic analysis of the alkalitolerant soil bacterium Bacillus lehensis G1.</title>
        <authorList>
            <person name="Noor Y.M."/>
            <person name="Samsulrizal N.H."/>
            <person name="Jema'on N.A."/>
            <person name="Low K.O."/>
            <person name="Ramli A.N."/>
            <person name="Alias N.I."/>
            <person name="Damis S.I."/>
            <person name="Fuzi S.F."/>
            <person name="Isa M.N."/>
            <person name="Murad A.M."/>
            <person name="Raih M.F."/>
            <person name="Bakar F.D."/>
            <person name="Najimudin N."/>
            <person name="Mahadi N.M."/>
            <person name="Illias R.M."/>
        </authorList>
    </citation>
    <scope>NUCLEOTIDE SEQUENCE [LARGE SCALE GENOMIC DNA]</scope>
    <source>
        <strain evidence="4 5">G1</strain>
    </source>
</reference>
<dbReference type="HOGENOM" id="CLU_013458_2_1_9"/>
<dbReference type="PANTHER" id="PTHR12818:SF0">
    <property type="entry name" value="TRNA (ADENINE(37)-N6)-METHYLTRANSFERASE"/>
    <property type="match status" value="1"/>
</dbReference>
<comment type="similarity">
    <text evidence="2">Belongs to the tRNA methyltransferase O family.</text>
</comment>
<dbReference type="Proteomes" id="UP000027142">
    <property type="component" value="Chromosome"/>
</dbReference>
<dbReference type="KEGG" id="ble:BleG1_0251"/>
<dbReference type="CDD" id="cd09281">
    <property type="entry name" value="UPF0066"/>
    <property type="match status" value="1"/>
</dbReference>
<keyword evidence="1" id="KW-0949">S-adenosyl-L-methionine</keyword>
<dbReference type="Gene3D" id="2.40.30.70">
    <property type="entry name" value="YaeB-like"/>
    <property type="match status" value="1"/>
</dbReference>
<dbReference type="InterPro" id="IPR036413">
    <property type="entry name" value="YaeB-like_sf"/>
</dbReference>
<dbReference type="EMBL" id="CP003923">
    <property type="protein sequence ID" value="AIC92859.1"/>
    <property type="molecule type" value="Genomic_DNA"/>
</dbReference>
<dbReference type="PATRIC" id="fig|1246626.3.peg.234"/>
<evidence type="ECO:0000313" key="5">
    <source>
        <dbReference type="Proteomes" id="UP000027142"/>
    </source>
</evidence>
<dbReference type="Pfam" id="PF01980">
    <property type="entry name" value="TrmO_N"/>
    <property type="match status" value="1"/>
</dbReference>
<dbReference type="SUPFAM" id="SSF118196">
    <property type="entry name" value="YaeB-like"/>
    <property type="match status" value="1"/>
</dbReference>
<evidence type="ECO:0000313" key="4">
    <source>
        <dbReference type="EMBL" id="AIC92859.1"/>
    </source>
</evidence>
<dbReference type="InterPro" id="IPR036414">
    <property type="entry name" value="YaeB_N_sf"/>
</dbReference>
<sequence length="156" mass="18114">MNHNEFFAEYIGHISSPRKDMEDDNWGNVVSIIKLDSRFPVSSLKGLEEFSHLEIVFHMNQVDKSKIVTQDRHPRNNQEWPSVGIFSQRAKGRPNAIGVSRCELLEINQSEIKVKSLDAIDKTPILDIKPYVKEFGPIGEVRQPKWIDELMEDYYK</sequence>
<dbReference type="PANTHER" id="PTHR12818">
    <property type="entry name" value="TRNA (ADENINE(37)-N6)-METHYLTRANSFERASE"/>
    <property type="match status" value="1"/>
</dbReference>
<evidence type="ECO:0000256" key="2">
    <source>
        <dbReference type="ARBA" id="ARBA00033753"/>
    </source>
</evidence>
<feature type="domain" description="TsaA-like" evidence="3">
    <location>
        <begin position="8"/>
        <end position="140"/>
    </location>
</feature>
<keyword evidence="5" id="KW-1185">Reference proteome</keyword>
<dbReference type="OrthoDB" id="9799092at2"/>
<dbReference type="InterPro" id="IPR040372">
    <property type="entry name" value="YaeB-like"/>
</dbReference>
<name>A0A060LYH7_9BACI</name>
<proteinExistence type="inferred from homology"/>
<organism evidence="4 5">
    <name type="scientific">Shouchella lehensis G1</name>
    <dbReference type="NCBI Taxonomy" id="1246626"/>
    <lineage>
        <taxon>Bacteria</taxon>
        <taxon>Bacillati</taxon>
        <taxon>Bacillota</taxon>
        <taxon>Bacilli</taxon>
        <taxon>Bacillales</taxon>
        <taxon>Bacillaceae</taxon>
        <taxon>Shouchella</taxon>
    </lineage>
</organism>